<dbReference type="AlphaFoldDB" id="A0A212J7K9"/>
<proteinExistence type="predicted"/>
<sequence length="228" mass="25591">MAHTTPDNASMEQVRELLMGTQLKDMENRIQRQEERFMQEIADLRDTVKNRVESLENFMKSEASSLLHRLQEEKTERATAIKNEQRERAESLKAEHKDRVDAMKQDKRERDDAVAQLNKDLAKKEEDFERKLTTLSSTLDTAEQQLRQLLLAESARLSATTEEKYKEALSALARTAAQLRHDLVSRSALSALFTENAVTLAGDLTIAEGEGSPTKTTSGTDKAAVAGS</sequence>
<dbReference type="EMBL" id="FLUQ01000001">
    <property type="protein sequence ID" value="SBV95413.1"/>
    <property type="molecule type" value="Genomic_DNA"/>
</dbReference>
<feature type="region of interest" description="Disordered" evidence="1">
    <location>
        <begin position="82"/>
        <end position="112"/>
    </location>
</feature>
<feature type="region of interest" description="Disordered" evidence="1">
    <location>
        <begin position="207"/>
        <end position="228"/>
    </location>
</feature>
<reference evidence="2" key="1">
    <citation type="submission" date="2016-04" db="EMBL/GenBank/DDBJ databases">
        <authorList>
            <person name="Evans L.H."/>
            <person name="Alamgir A."/>
            <person name="Owens N."/>
            <person name="Weber N.D."/>
            <person name="Virtaneva K."/>
            <person name="Barbian K."/>
            <person name="Babar A."/>
            <person name="Rosenke K."/>
        </authorList>
    </citation>
    <scope>NUCLEOTIDE SEQUENCE</scope>
    <source>
        <strain evidence="2">86</strain>
    </source>
</reference>
<evidence type="ECO:0000256" key="1">
    <source>
        <dbReference type="SAM" id="MobiDB-lite"/>
    </source>
</evidence>
<name>A0A212J7K9_9DELT</name>
<accession>A0A212J7K9</accession>
<evidence type="ECO:0000313" key="2">
    <source>
        <dbReference type="EMBL" id="SBV95413.1"/>
    </source>
</evidence>
<gene>
    <name evidence="2" type="ORF">KL86DPRO_10863</name>
</gene>
<organism evidence="2">
    <name type="scientific">uncultured delta proteobacterium</name>
    <dbReference type="NCBI Taxonomy" id="34034"/>
    <lineage>
        <taxon>Bacteria</taxon>
        <taxon>Deltaproteobacteria</taxon>
        <taxon>environmental samples</taxon>
    </lineage>
</organism>
<protein>
    <submittedName>
        <fullName evidence="2">Uncharacterized protein</fullName>
    </submittedName>
</protein>